<protein>
    <submittedName>
        <fullName evidence="4">D-alanyl-D-alanine carboxypeptidase/D-alanyl-D-alanine-endopeptidase</fullName>
        <ecNumber evidence="4">3.4.16.4</ecNumber>
    </submittedName>
</protein>
<dbReference type="InterPro" id="IPR000667">
    <property type="entry name" value="Peptidase_S13"/>
</dbReference>
<dbReference type="GO" id="GO:0006508">
    <property type="term" value="P:proteolysis"/>
    <property type="evidence" value="ECO:0007669"/>
    <property type="project" value="InterPro"/>
</dbReference>
<organism evidence="4 5">
    <name type="scientific">Rothia amarae</name>
    <dbReference type="NCBI Taxonomy" id="169480"/>
    <lineage>
        <taxon>Bacteria</taxon>
        <taxon>Bacillati</taxon>
        <taxon>Actinomycetota</taxon>
        <taxon>Actinomycetes</taxon>
        <taxon>Micrococcales</taxon>
        <taxon>Micrococcaceae</taxon>
        <taxon>Rothia</taxon>
    </lineage>
</organism>
<evidence type="ECO:0000256" key="1">
    <source>
        <dbReference type="ARBA" id="ARBA00006096"/>
    </source>
</evidence>
<dbReference type="KEGG" id="rama:IDM48_01430"/>
<keyword evidence="4" id="KW-0645">Protease</keyword>
<keyword evidence="2 4" id="KW-0378">Hydrolase</keyword>
<dbReference type="NCBIfam" id="TIGR00666">
    <property type="entry name" value="PBP4"/>
    <property type="match status" value="1"/>
</dbReference>
<reference evidence="4 5" key="1">
    <citation type="submission" date="2020-09" db="EMBL/GenBank/DDBJ databases">
        <title>Investigation of environmental microbe.</title>
        <authorList>
            <person name="Ou Y."/>
            <person name="Kang Q."/>
        </authorList>
    </citation>
    <scope>NUCLEOTIDE SEQUENCE [LARGE SCALE GENOMIC DNA]</scope>
    <source>
        <strain evidence="4 5">KJZ-9</strain>
    </source>
</reference>
<dbReference type="SUPFAM" id="SSF56601">
    <property type="entry name" value="beta-lactamase/transpeptidase-like"/>
    <property type="match status" value="1"/>
</dbReference>
<evidence type="ECO:0000256" key="3">
    <source>
        <dbReference type="SAM" id="MobiDB-lite"/>
    </source>
</evidence>
<dbReference type="GO" id="GO:0009002">
    <property type="term" value="F:serine-type D-Ala-D-Ala carboxypeptidase activity"/>
    <property type="evidence" value="ECO:0007669"/>
    <property type="project" value="UniProtKB-EC"/>
</dbReference>
<dbReference type="EC" id="3.4.16.4" evidence="4"/>
<dbReference type="Proteomes" id="UP000516421">
    <property type="component" value="Chromosome"/>
</dbReference>
<feature type="compositionally biased region" description="Low complexity" evidence="3">
    <location>
        <begin position="52"/>
        <end position="69"/>
    </location>
</feature>
<dbReference type="PANTHER" id="PTHR30023">
    <property type="entry name" value="D-ALANYL-D-ALANINE CARBOXYPEPTIDASE"/>
    <property type="match status" value="1"/>
</dbReference>
<comment type="similarity">
    <text evidence="1">Belongs to the peptidase S13 family.</text>
</comment>
<dbReference type="EMBL" id="CP061538">
    <property type="protein sequence ID" value="QNV40141.1"/>
    <property type="molecule type" value="Genomic_DNA"/>
</dbReference>
<dbReference type="PRINTS" id="PR00922">
    <property type="entry name" value="DADACBPTASE3"/>
</dbReference>
<sequence length="472" mass="49031">MSADTPASSSRSSSARSSRSGWGIAALLTAGAIATGAWAFPHIQQAQEIQDGADPSFSAPAPSGAATPTATQTLTAGALDTQLKPIAESFNAGNISGTVTDAATGELLYSHRADAARIPASNFKILTDYTLMRHADPAARYTTAVKQAENTLTLVAGGDTLLGTGKSNEDLVVGHAGLQTLAQKTIDALAQQDQKNFVLNLDTSLYSGPAINSAWAQEDIDAGFVNNLAPVAFYSHYSPGADGRSTTNRPTQPAQEVQQHLLDTLNELGAQQGITFTLGKEKKADDGAATVAAVESATVSEQATFMMQESDNMLAEVLGRNAAIAAGKEGSGQAAKDLVRSTLEADGIPTEGLTQTDLCGLSMDNKVTHETLTQIVRAMVNDENGLSAALSGFPVAGGSGTLESRFDDSAEAAARGYARGKTGTLNKVIALTGYTERDNGQVLIYSFITNNVTDTAQAKNTIDRSVAVVTNR</sequence>
<dbReference type="Pfam" id="PF02113">
    <property type="entry name" value="Peptidase_S13"/>
    <property type="match status" value="2"/>
</dbReference>
<dbReference type="InterPro" id="IPR012338">
    <property type="entry name" value="Beta-lactam/transpept-like"/>
</dbReference>
<accession>A0A7H2BKE5</accession>
<evidence type="ECO:0000313" key="4">
    <source>
        <dbReference type="EMBL" id="QNV40141.1"/>
    </source>
</evidence>
<evidence type="ECO:0000256" key="2">
    <source>
        <dbReference type="ARBA" id="ARBA00022801"/>
    </source>
</evidence>
<proteinExistence type="inferred from homology"/>
<dbReference type="Gene3D" id="3.40.710.10">
    <property type="entry name" value="DD-peptidase/beta-lactamase superfamily"/>
    <property type="match status" value="2"/>
</dbReference>
<keyword evidence="5" id="KW-1185">Reference proteome</keyword>
<keyword evidence="4" id="KW-0121">Carboxypeptidase</keyword>
<dbReference type="PANTHER" id="PTHR30023:SF0">
    <property type="entry name" value="PENICILLIN-SENSITIVE CARBOXYPEPTIDASE A"/>
    <property type="match status" value="1"/>
</dbReference>
<feature type="region of interest" description="Disordered" evidence="3">
    <location>
        <begin position="50"/>
        <end position="69"/>
    </location>
</feature>
<dbReference type="RefSeq" id="WP_190617741.1">
    <property type="nucleotide sequence ID" value="NZ_CP061538.1"/>
</dbReference>
<dbReference type="GO" id="GO:0000270">
    <property type="term" value="P:peptidoglycan metabolic process"/>
    <property type="evidence" value="ECO:0007669"/>
    <property type="project" value="TreeGrafter"/>
</dbReference>
<gene>
    <name evidence="4" type="primary">dacB</name>
    <name evidence="4" type="ORF">IDM48_01430</name>
</gene>
<evidence type="ECO:0000313" key="5">
    <source>
        <dbReference type="Proteomes" id="UP000516421"/>
    </source>
</evidence>
<name>A0A7H2BKE5_9MICC</name>
<dbReference type="AlphaFoldDB" id="A0A7H2BKE5"/>